<dbReference type="EMBL" id="JACCBB010000001">
    <property type="protein sequence ID" value="NYD23025.1"/>
    <property type="molecule type" value="Genomic_DNA"/>
</dbReference>
<accession>A0A7Y9DLZ4</accession>
<protein>
    <recommendedName>
        <fullName evidence="3">PGAP1-like protein</fullName>
    </recommendedName>
</protein>
<proteinExistence type="predicted"/>
<evidence type="ECO:0008006" key="3">
    <source>
        <dbReference type="Google" id="ProtNLM"/>
    </source>
</evidence>
<dbReference type="RefSeq" id="WP_179752455.1">
    <property type="nucleotide sequence ID" value="NZ_JACCBB010000001.1"/>
</dbReference>
<organism evidence="1 2">
    <name type="scientific">Kineococcus aurantiacus</name>
    <dbReference type="NCBI Taxonomy" id="37633"/>
    <lineage>
        <taxon>Bacteria</taxon>
        <taxon>Bacillati</taxon>
        <taxon>Actinomycetota</taxon>
        <taxon>Actinomycetes</taxon>
        <taxon>Kineosporiales</taxon>
        <taxon>Kineosporiaceae</taxon>
        <taxon>Kineococcus</taxon>
    </lineage>
</organism>
<gene>
    <name evidence="1" type="ORF">BJ968_002565</name>
</gene>
<dbReference type="InterPro" id="IPR029058">
    <property type="entry name" value="AB_hydrolase_fold"/>
</dbReference>
<dbReference type="Proteomes" id="UP000521922">
    <property type="component" value="Unassembled WGS sequence"/>
</dbReference>
<comment type="caution">
    <text evidence="1">The sequence shown here is derived from an EMBL/GenBank/DDBJ whole genome shotgun (WGS) entry which is preliminary data.</text>
</comment>
<dbReference type="Gene3D" id="3.40.50.1820">
    <property type="entry name" value="alpha/beta hydrolase"/>
    <property type="match status" value="1"/>
</dbReference>
<evidence type="ECO:0000313" key="2">
    <source>
        <dbReference type="Proteomes" id="UP000521922"/>
    </source>
</evidence>
<name>A0A7Y9DLZ4_9ACTN</name>
<keyword evidence="2" id="KW-1185">Reference proteome</keyword>
<sequence>MSTLTVDSGLAVDPDQLDAAAAQLAAVAATLTAAGTAALAAAADPVLPLTAAAAPATAARAVAALARVAVGAGSAAAVAADVLALATRVELAALRYRAGDRAADAVLAVARRAAAEAVAAPGSAGVTGIAGVTGVVAVALAADTAHRVQEATHRVLVAAAGQVAAGGLDLGALRRTATAEFGAVDDRVRDDVTGVGLLLAAHPEVAEQLVATTPDLLAAAGLPAPGGVAGVAGALTSLGAVTPLFRETAVRVTPVPVARAVPSRPPNGLAEVLDGVVHQSTGYTAAAGSVNGRLGPAGTPRPGGIRLERVTQADGRVAWIAEVPGTQDWTPFPGATGTPMDLTTNLRAVAGQPTATGAAVVSALRQAGVGPGEPVLLAGHSQGGLTAAALAADPAVTAEFRITHVLTAGSPVDGTAVPAGVRVVSLEHTGDVVPALDGRAARGSADRAVVVRDAGQDPADPLRAHGWDAYLDTAALADRSDDAALRRFRESGSAFFDAPGARVDVFDYTAERVAARVS</sequence>
<dbReference type="AlphaFoldDB" id="A0A7Y9DLZ4"/>
<dbReference type="SUPFAM" id="SSF53474">
    <property type="entry name" value="alpha/beta-Hydrolases"/>
    <property type="match status" value="1"/>
</dbReference>
<evidence type="ECO:0000313" key="1">
    <source>
        <dbReference type="EMBL" id="NYD23025.1"/>
    </source>
</evidence>
<reference evidence="1 2" key="1">
    <citation type="submission" date="2020-07" db="EMBL/GenBank/DDBJ databases">
        <title>Sequencing the genomes of 1000 actinobacteria strains.</title>
        <authorList>
            <person name="Klenk H.-P."/>
        </authorList>
    </citation>
    <scope>NUCLEOTIDE SEQUENCE [LARGE SCALE GENOMIC DNA]</scope>
    <source>
        <strain evidence="1 2">DSM 7487</strain>
    </source>
</reference>